<dbReference type="EMBL" id="AACABH010000005">
    <property type="protein sequence ID" value="EAJ7104229.1"/>
    <property type="molecule type" value="Genomic_DNA"/>
</dbReference>
<proteinExistence type="inferred from homology"/>
<dbReference type="GO" id="GO:0000162">
    <property type="term" value="P:L-tryptophan biosynthetic process"/>
    <property type="evidence" value="ECO:0007669"/>
    <property type="project" value="UniProtKB-UniRule"/>
</dbReference>
<evidence type="ECO:0000256" key="2">
    <source>
        <dbReference type="ARBA" id="ARBA00004664"/>
    </source>
</evidence>
<evidence type="ECO:0000256" key="8">
    <source>
        <dbReference type="ARBA" id="ARBA00023235"/>
    </source>
</evidence>
<gene>
    <name evidence="9" type="primary">trpF</name>
    <name evidence="12" type="ORF">BSY74_00400</name>
    <name evidence="13" type="ORF">D0B03_03515</name>
    <name evidence="11" type="ORF">YZ54_01740</name>
</gene>
<comment type="pathway">
    <text evidence="2 9">Amino-acid biosynthesis; L-tryptophan biosynthesis; L-tryptophan from chorismate: step 3/5.</text>
</comment>
<keyword evidence="7 9" id="KW-0057">Aromatic amino acid biosynthesis</keyword>
<evidence type="ECO:0000256" key="5">
    <source>
        <dbReference type="ARBA" id="ARBA00022605"/>
    </source>
</evidence>
<evidence type="ECO:0000256" key="7">
    <source>
        <dbReference type="ARBA" id="ARBA00023141"/>
    </source>
</evidence>
<protein>
    <recommendedName>
        <fullName evidence="4 9">N-(5'-phosphoribosyl)anthranilate isomerase</fullName>
        <shortName evidence="9">PRAI</shortName>
        <ecNumber evidence="3 9">5.3.1.24</ecNumber>
    </recommendedName>
</protein>
<keyword evidence="8 9" id="KW-0413">Isomerase</keyword>
<evidence type="ECO:0000256" key="1">
    <source>
        <dbReference type="ARBA" id="ARBA00001164"/>
    </source>
</evidence>
<dbReference type="InterPro" id="IPR013785">
    <property type="entry name" value="Aldolase_TIM"/>
</dbReference>
<name>A0A5L4TCR2_CAMUP</name>
<evidence type="ECO:0000256" key="4">
    <source>
        <dbReference type="ARBA" id="ARBA00022272"/>
    </source>
</evidence>
<dbReference type="Gene3D" id="3.20.20.70">
    <property type="entry name" value="Aldolase class I"/>
    <property type="match status" value="1"/>
</dbReference>
<organism evidence="11">
    <name type="scientific">Campylobacter upsaliensis</name>
    <dbReference type="NCBI Taxonomy" id="28080"/>
    <lineage>
        <taxon>Bacteria</taxon>
        <taxon>Pseudomonadati</taxon>
        <taxon>Campylobacterota</taxon>
        <taxon>Epsilonproteobacteria</taxon>
        <taxon>Campylobacterales</taxon>
        <taxon>Campylobacteraceae</taxon>
        <taxon>Campylobacter</taxon>
    </lineage>
</organism>
<dbReference type="AlphaFoldDB" id="A0A5L4TCR2"/>
<evidence type="ECO:0000256" key="3">
    <source>
        <dbReference type="ARBA" id="ARBA00012572"/>
    </source>
</evidence>
<comment type="caution">
    <text evidence="11">The sequence shown here is derived from an EMBL/GenBank/DDBJ whole genome shotgun (WGS) entry which is preliminary data.</text>
</comment>
<dbReference type="InterPro" id="IPR001240">
    <property type="entry name" value="PRAI_dom"/>
</dbReference>
<dbReference type="InterPro" id="IPR044643">
    <property type="entry name" value="TrpF_fam"/>
</dbReference>
<dbReference type="PANTHER" id="PTHR42894">
    <property type="entry name" value="N-(5'-PHOSPHORIBOSYL)ANTHRANILATE ISOMERASE"/>
    <property type="match status" value="1"/>
</dbReference>
<dbReference type="PANTHER" id="PTHR42894:SF1">
    <property type="entry name" value="N-(5'-PHOSPHORIBOSYL)ANTHRANILATE ISOMERASE"/>
    <property type="match status" value="1"/>
</dbReference>
<sequence>MNFLKLIKMTKLKICGIKDILNAEQISGLEQIDYLGLIFAQSVRKVDEKTAIKLSQIIHKNHKKVVGVFVDENLEFILKIAQNAELDGVQIHRRIAQKDFEILQKNKLFVWQVISVGENLQMPSQIYANMTLFDTKGKFKGGNGISFDWNLLKDYKQKFGIAGGIGVHNIREAKALNPTLIDVNSKVENSQGLKELAKIKDLIKEFQK</sequence>
<evidence type="ECO:0000256" key="6">
    <source>
        <dbReference type="ARBA" id="ARBA00022822"/>
    </source>
</evidence>
<dbReference type="SUPFAM" id="SSF51366">
    <property type="entry name" value="Ribulose-phoshate binding barrel"/>
    <property type="match status" value="1"/>
</dbReference>
<keyword evidence="6 9" id="KW-0822">Tryptophan biosynthesis</keyword>
<dbReference type="InterPro" id="IPR011060">
    <property type="entry name" value="RibuloseP-bd_barrel"/>
</dbReference>
<evidence type="ECO:0000259" key="10">
    <source>
        <dbReference type="Pfam" id="PF00697"/>
    </source>
</evidence>
<evidence type="ECO:0000313" key="12">
    <source>
        <dbReference type="EMBL" id="EAL3775991.1"/>
    </source>
</evidence>
<feature type="domain" description="N-(5'phosphoribosyl) anthranilate isomerase (PRAI)" evidence="10">
    <location>
        <begin position="13"/>
        <end position="204"/>
    </location>
</feature>
<evidence type="ECO:0000256" key="9">
    <source>
        <dbReference type="HAMAP-Rule" id="MF_00135"/>
    </source>
</evidence>
<dbReference type="EMBL" id="AACSBQ010000010">
    <property type="protein sequence ID" value="EAL8903387.1"/>
    <property type="molecule type" value="Genomic_DNA"/>
</dbReference>
<reference evidence="11" key="1">
    <citation type="submission" date="2018-05" db="EMBL/GenBank/DDBJ databases">
        <authorList>
            <consortium name="PulseNet: The National Subtyping Network for Foodborne Disease Surveillance"/>
            <person name="Tarr C.L."/>
            <person name="Trees E."/>
            <person name="Katz L.S."/>
            <person name="Carleton-Romer H.A."/>
            <person name="Stroika S."/>
            <person name="Kucerova Z."/>
            <person name="Roache K.F."/>
            <person name="Sabol A.L."/>
            <person name="Besser J."/>
            <person name="Gerner-Smidt P."/>
        </authorList>
    </citation>
    <scope>NUCLEOTIDE SEQUENCE</scope>
    <source>
        <strain evidence="11">D2813</strain>
        <strain evidence="12">PNUSAC001154</strain>
        <strain evidence="13">PNUSAC005770</strain>
    </source>
</reference>
<dbReference type="UniPathway" id="UPA00035">
    <property type="reaction ID" value="UER00042"/>
</dbReference>
<dbReference type="HAMAP" id="MF_00135">
    <property type="entry name" value="PRAI"/>
    <property type="match status" value="1"/>
</dbReference>
<dbReference type="CDD" id="cd00405">
    <property type="entry name" value="PRAI"/>
    <property type="match status" value="1"/>
</dbReference>
<comment type="catalytic activity">
    <reaction evidence="1 9">
        <text>N-(5-phospho-beta-D-ribosyl)anthranilate = 1-(2-carboxyphenylamino)-1-deoxy-D-ribulose 5-phosphate</text>
        <dbReference type="Rhea" id="RHEA:21540"/>
        <dbReference type="ChEBI" id="CHEBI:18277"/>
        <dbReference type="ChEBI" id="CHEBI:58613"/>
        <dbReference type="EC" id="5.3.1.24"/>
    </reaction>
</comment>
<evidence type="ECO:0000313" key="13">
    <source>
        <dbReference type="EMBL" id="EAL8903387.1"/>
    </source>
</evidence>
<keyword evidence="5 9" id="KW-0028">Amino-acid biosynthesis</keyword>
<dbReference type="Pfam" id="PF00697">
    <property type="entry name" value="PRAI"/>
    <property type="match status" value="1"/>
</dbReference>
<accession>A0A5L4TCR2</accession>
<dbReference type="GO" id="GO:0004640">
    <property type="term" value="F:phosphoribosylanthranilate isomerase activity"/>
    <property type="evidence" value="ECO:0007669"/>
    <property type="project" value="UniProtKB-UniRule"/>
</dbReference>
<evidence type="ECO:0000313" key="11">
    <source>
        <dbReference type="EMBL" id="EAJ7104229.1"/>
    </source>
</evidence>
<dbReference type="EC" id="5.3.1.24" evidence="3 9"/>
<comment type="similarity">
    <text evidence="9">Belongs to the TrpF family.</text>
</comment>
<dbReference type="EMBL" id="AACNSW010000001">
    <property type="protein sequence ID" value="EAL3775991.1"/>
    <property type="molecule type" value="Genomic_DNA"/>
</dbReference>